<dbReference type="EMBL" id="BK015915">
    <property type="protein sequence ID" value="DAF85008.1"/>
    <property type="molecule type" value="Genomic_DNA"/>
</dbReference>
<accession>A0A8S5TS48</accession>
<organism evidence="1">
    <name type="scientific">Inoviridae sp. ctzMc2</name>
    <dbReference type="NCBI Taxonomy" id="2825787"/>
    <lineage>
        <taxon>Viruses</taxon>
        <taxon>Monodnaviria</taxon>
        <taxon>Loebvirae</taxon>
        <taxon>Hofneiviricota</taxon>
        <taxon>Faserviricetes</taxon>
        <taxon>Tubulavirales</taxon>
        <taxon>Inoviridae</taxon>
    </lineage>
</organism>
<sequence>MLPGASGSFFYRDWGSWLVRIGGALRHPPL</sequence>
<proteinExistence type="predicted"/>
<evidence type="ECO:0000313" key="1">
    <source>
        <dbReference type="EMBL" id="DAF85008.1"/>
    </source>
</evidence>
<reference evidence="1" key="1">
    <citation type="journal article" date="2021" name="Proc. Natl. Acad. Sci. U.S.A.">
        <title>A Catalog of Tens of Thousands of Viruses from Human Metagenomes Reveals Hidden Associations with Chronic Diseases.</title>
        <authorList>
            <person name="Tisza M.J."/>
            <person name="Buck C.B."/>
        </authorList>
    </citation>
    <scope>NUCLEOTIDE SEQUENCE</scope>
    <source>
        <strain evidence="1">CtzMc2</strain>
    </source>
</reference>
<protein>
    <submittedName>
        <fullName evidence="1">Uncharacterized protein</fullName>
    </submittedName>
</protein>
<name>A0A8S5TS48_9VIRU</name>